<accession>A0A0J6TBP1</accession>
<dbReference type="Proteomes" id="UP000036449">
    <property type="component" value="Unassembled WGS sequence"/>
</dbReference>
<protein>
    <recommendedName>
        <fullName evidence="4">Pilus assembly protein</fullName>
    </recommendedName>
</protein>
<sequence length="64" mass="6894">MRGRSRGEDSIRRFRREQSGATAIEYALIAGLIFLALTSALALYGGSTGGLYGILSDRFVAALR</sequence>
<evidence type="ECO:0008006" key="4">
    <source>
        <dbReference type="Google" id="ProtNLM"/>
    </source>
</evidence>
<dbReference type="InterPro" id="IPR007047">
    <property type="entry name" value="Flp_Fap"/>
</dbReference>
<organism evidence="2 3">
    <name type="scientific">Methylobacterium tarhaniae</name>
    <dbReference type="NCBI Taxonomy" id="1187852"/>
    <lineage>
        <taxon>Bacteria</taxon>
        <taxon>Pseudomonadati</taxon>
        <taxon>Pseudomonadota</taxon>
        <taxon>Alphaproteobacteria</taxon>
        <taxon>Hyphomicrobiales</taxon>
        <taxon>Methylobacteriaceae</taxon>
        <taxon>Methylobacterium</taxon>
    </lineage>
</organism>
<evidence type="ECO:0000313" key="2">
    <source>
        <dbReference type="EMBL" id="KMO43279.1"/>
    </source>
</evidence>
<comment type="caution">
    <text evidence="2">The sequence shown here is derived from an EMBL/GenBank/DDBJ whole genome shotgun (WGS) entry which is preliminary data.</text>
</comment>
<dbReference type="EMBL" id="LABZ01000054">
    <property type="protein sequence ID" value="KMO43279.1"/>
    <property type="molecule type" value="Genomic_DNA"/>
</dbReference>
<dbReference type="Pfam" id="PF04964">
    <property type="entry name" value="Flp_Fap"/>
    <property type="match status" value="1"/>
</dbReference>
<keyword evidence="3" id="KW-1185">Reference proteome</keyword>
<feature type="transmembrane region" description="Helical" evidence="1">
    <location>
        <begin position="21"/>
        <end position="44"/>
    </location>
</feature>
<dbReference type="RefSeq" id="WP_048450512.1">
    <property type="nucleotide sequence ID" value="NZ_JBNNPJ010000004.1"/>
</dbReference>
<dbReference type="PATRIC" id="fig|1187852.3.peg.5470"/>
<dbReference type="AlphaFoldDB" id="A0A0J6TBP1"/>
<evidence type="ECO:0000313" key="3">
    <source>
        <dbReference type="Proteomes" id="UP000036449"/>
    </source>
</evidence>
<keyword evidence="1" id="KW-1133">Transmembrane helix</keyword>
<reference evidence="2 3" key="1">
    <citation type="submission" date="2015-03" db="EMBL/GenBank/DDBJ databases">
        <title>Genome sequencing of Methylobacterium tarhaniae DSM 25844.</title>
        <authorList>
            <person name="Chaudhry V."/>
            <person name="Patil P.B."/>
        </authorList>
    </citation>
    <scope>NUCLEOTIDE SEQUENCE [LARGE SCALE GENOMIC DNA]</scope>
    <source>
        <strain evidence="2 3">DSM 25844</strain>
    </source>
</reference>
<gene>
    <name evidence="2" type="ORF">VQ03_08905</name>
</gene>
<name>A0A0J6TBP1_9HYPH</name>
<evidence type="ECO:0000256" key="1">
    <source>
        <dbReference type="SAM" id="Phobius"/>
    </source>
</evidence>
<keyword evidence="1" id="KW-0812">Transmembrane</keyword>
<keyword evidence="1" id="KW-0472">Membrane</keyword>
<proteinExistence type="predicted"/>